<dbReference type="InterPro" id="IPR002810">
    <property type="entry name" value="NfeD-like_C"/>
</dbReference>
<evidence type="ECO:0000313" key="10">
    <source>
        <dbReference type="EMBL" id="QOY36188.1"/>
    </source>
</evidence>
<keyword evidence="11" id="KW-1185">Reference proteome</keyword>
<dbReference type="Proteomes" id="UP000180175">
    <property type="component" value="Chromosome"/>
</dbReference>
<dbReference type="AlphaFoldDB" id="A0A1S2LTJ9"/>
<gene>
    <name evidence="10" type="ORF">AWH56_000375</name>
    <name evidence="9" type="ORF">AWH56_12340</name>
</gene>
<evidence type="ECO:0000259" key="8">
    <source>
        <dbReference type="Pfam" id="PF25145"/>
    </source>
</evidence>
<feature type="transmembrane region" description="Helical" evidence="5">
    <location>
        <begin position="336"/>
        <end position="358"/>
    </location>
</feature>
<dbReference type="Pfam" id="PF25145">
    <property type="entry name" value="NfeD1b_N"/>
    <property type="match status" value="1"/>
</dbReference>
<dbReference type="Pfam" id="PF01957">
    <property type="entry name" value="NfeD"/>
    <property type="match status" value="1"/>
</dbReference>
<dbReference type="PANTHER" id="PTHR33507:SF3">
    <property type="entry name" value="INNER MEMBRANE PROTEIN YBBJ"/>
    <property type="match status" value="1"/>
</dbReference>
<reference evidence="10 11" key="2">
    <citation type="journal article" date="2017" name="Genome Announc.">
        <title>Draft Genome Sequences of Four Alkaliphilic Bacteria Belonging to the Anaerobacillus Genus.</title>
        <authorList>
            <person name="Bassil N.M."/>
            <person name="Lloyd J.R."/>
        </authorList>
    </citation>
    <scope>NUCLEOTIDE SEQUENCE [LARGE SCALE GENOMIC DNA]</scope>
    <source>
        <strain evidence="10 11">NB2006</strain>
    </source>
</reference>
<dbReference type="OrthoDB" id="9806253at2"/>
<dbReference type="InterPro" id="IPR029045">
    <property type="entry name" value="ClpP/crotonase-like_dom_sf"/>
</dbReference>
<dbReference type="SUPFAM" id="SSF141322">
    <property type="entry name" value="NfeD domain-like"/>
    <property type="match status" value="1"/>
</dbReference>
<evidence type="ECO:0000256" key="2">
    <source>
        <dbReference type="ARBA" id="ARBA00022692"/>
    </source>
</evidence>
<feature type="transmembrane region" description="Helical" evidence="5">
    <location>
        <begin position="286"/>
        <end position="304"/>
    </location>
</feature>
<dbReference type="SUPFAM" id="SSF52096">
    <property type="entry name" value="ClpP/crotonase"/>
    <property type="match status" value="1"/>
</dbReference>
<dbReference type="Pfam" id="PF24961">
    <property type="entry name" value="NfeD_membrane"/>
    <property type="match status" value="1"/>
</dbReference>
<dbReference type="InterPro" id="IPR012340">
    <property type="entry name" value="NA-bd_OB-fold"/>
</dbReference>
<proteinExistence type="predicted"/>
<accession>A0A1S2LTJ9</accession>
<dbReference type="KEGG" id="aia:AWH56_000375"/>
<feature type="transmembrane region" description="Helical" evidence="5">
    <location>
        <begin position="263"/>
        <end position="280"/>
    </location>
</feature>
<evidence type="ECO:0000313" key="9">
    <source>
        <dbReference type="EMBL" id="OIJ14997.1"/>
    </source>
</evidence>
<dbReference type="Gene3D" id="2.40.50.140">
    <property type="entry name" value="Nucleic acid-binding proteins"/>
    <property type="match status" value="1"/>
</dbReference>
<dbReference type="EMBL" id="LQXD01000109">
    <property type="protein sequence ID" value="OIJ14997.1"/>
    <property type="molecule type" value="Genomic_DNA"/>
</dbReference>
<dbReference type="InterPro" id="IPR052165">
    <property type="entry name" value="Membrane_assoc_protease"/>
</dbReference>
<feature type="domain" description="NfeD1b N-terminal" evidence="8">
    <location>
        <begin position="37"/>
        <end position="223"/>
    </location>
</feature>
<evidence type="ECO:0000256" key="3">
    <source>
        <dbReference type="ARBA" id="ARBA00022989"/>
    </source>
</evidence>
<name>A0A1S2LTJ9_9BACI</name>
<keyword evidence="2 5" id="KW-0812">Transmembrane</keyword>
<feature type="domain" description="NfeD integral membrane" evidence="7">
    <location>
        <begin position="242"/>
        <end position="356"/>
    </location>
</feature>
<dbReference type="InterPro" id="IPR056738">
    <property type="entry name" value="NfeD1b_N"/>
</dbReference>
<protein>
    <submittedName>
        <fullName evidence="10">Nodulation protein NfeD</fullName>
    </submittedName>
</protein>
<reference evidence="10" key="4">
    <citation type="submission" date="2020-10" db="EMBL/GenBank/DDBJ databases">
        <authorList>
            <person name="Bassil N.M."/>
            <person name="Lloyd J.R."/>
        </authorList>
    </citation>
    <scope>NUCLEOTIDE SEQUENCE</scope>
    <source>
        <strain evidence="10">NB2006</strain>
    </source>
</reference>
<evidence type="ECO:0000256" key="1">
    <source>
        <dbReference type="ARBA" id="ARBA00004141"/>
    </source>
</evidence>
<sequence length="448" mass="47982">MNRSMIIRRLLFLSLIVCGLVIWAAQPPAHSQTNNEVVYFIPVEQAVERGLEAFLRRSLLQAQEEGATQIVLEIDTPGGLVDAATEIAYLIRNSAVPTTAYVTGKAWSAGAYIALNADQIVMAPGTTMGSAAVVDGAGNAAEDKMQSAWLATLEEAAKLNDRNPIYARAMADTSVNLPEVGAGEGKLLTLTSGDAIKVGYAEAIAADRQELLAFLEMENAVIRDLEVSFAEKIARFVTHPVIIPILLSIGSLGLVLELYSPGFGIPGIMGLSALFLFFFGHLVAGFAGYEVLILFAAGIILIIVEILFPGFGIFGILGIVAIIGSMVLASYSTVNILLSILIAVVITVVVSIFFFKYFGYKGPLKKMILTYATTSEQGYVSNATRKELIGEIGYASTVLRPSGTAIFEDERLDVVSEGGFIAQGQKVKIVATQGSRIVVRELKETFKD</sequence>
<keyword evidence="3 5" id="KW-1133">Transmembrane helix</keyword>
<evidence type="ECO:0000259" key="6">
    <source>
        <dbReference type="Pfam" id="PF01957"/>
    </source>
</evidence>
<organism evidence="9 11">
    <name type="scientific">Anaerobacillus isosaccharinicus</name>
    <dbReference type="NCBI Taxonomy" id="1532552"/>
    <lineage>
        <taxon>Bacteria</taxon>
        <taxon>Bacillati</taxon>
        <taxon>Bacillota</taxon>
        <taxon>Bacilli</taxon>
        <taxon>Bacillales</taxon>
        <taxon>Bacillaceae</taxon>
        <taxon>Anaerobacillus</taxon>
    </lineage>
</organism>
<evidence type="ECO:0000256" key="4">
    <source>
        <dbReference type="ARBA" id="ARBA00023136"/>
    </source>
</evidence>
<dbReference type="InterPro" id="IPR056739">
    <property type="entry name" value="NfeD_membrane"/>
</dbReference>
<dbReference type="RefSeq" id="WP_071317387.1">
    <property type="nucleotide sequence ID" value="NZ_CP063356.2"/>
</dbReference>
<dbReference type="PANTHER" id="PTHR33507">
    <property type="entry name" value="INNER MEMBRANE PROTEIN YBBJ"/>
    <property type="match status" value="1"/>
</dbReference>
<dbReference type="EMBL" id="CP063356">
    <property type="protein sequence ID" value="QOY36188.1"/>
    <property type="molecule type" value="Genomic_DNA"/>
</dbReference>
<feature type="transmembrane region" description="Helical" evidence="5">
    <location>
        <begin position="236"/>
        <end position="256"/>
    </location>
</feature>
<evidence type="ECO:0000256" key="5">
    <source>
        <dbReference type="SAM" id="Phobius"/>
    </source>
</evidence>
<keyword evidence="4 5" id="KW-0472">Membrane</keyword>
<reference evidence="10 11" key="3">
    <citation type="journal article" date="2019" name="Int. J. Syst. Evol. Microbiol.">
        <title>Anaerobacillus isosaccharinicus sp. nov., an alkaliphilic bacterium which degrades isosaccharinic acid.</title>
        <authorList>
            <person name="Bassil N.M."/>
            <person name="Lloyd J.R."/>
        </authorList>
    </citation>
    <scope>NUCLEOTIDE SEQUENCE [LARGE SCALE GENOMIC DNA]</scope>
    <source>
        <strain evidence="10 11">NB2006</strain>
    </source>
</reference>
<dbReference type="GO" id="GO:0005886">
    <property type="term" value="C:plasma membrane"/>
    <property type="evidence" value="ECO:0007669"/>
    <property type="project" value="TreeGrafter"/>
</dbReference>
<comment type="subcellular location">
    <subcellularLocation>
        <location evidence="1">Membrane</location>
        <topology evidence="1">Multi-pass membrane protein</topology>
    </subcellularLocation>
</comment>
<evidence type="ECO:0000313" key="11">
    <source>
        <dbReference type="Proteomes" id="UP000180175"/>
    </source>
</evidence>
<reference evidence="9 11" key="1">
    <citation type="submission" date="2016-10" db="EMBL/GenBank/DDBJ databases">
        <title>Draft genome sequences of four alkaliphilic bacteria belonging to the Anaerobacillus genus.</title>
        <authorList>
            <person name="Bassil N.M."/>
            <person name="Lloyd J.R."/>
        </authorList>
    </citation>
    <scope>NUCLEOTIDE SEQUENCE [LARGE SCALE GENOMIC DNA]</scope>
    <source>
        <strain evidence="9 11">NB2006</strain>
    </source>
</reference>
<evidence type="ECO:0000259" key="7">
    <source>
        <dbReference type="Pfam" id="PF24961"/>
    </source>
</evidence>
<dbReference type="Gene3D" id="3.90.226.10">
    <property type="entry name" value="2-enoyl-CoA Hydratase, Chain A, domain 1"/>
    <property type="match status" value="1"/>
</dbReference>
<dbReference type="CDD" id="cd07021">
    <property type="entry name" value="Clp_protease_NfeD_like"/>
    <property type="match status" value="1"/>
</dbReference>
<feature type="domain" description="NfeD-like C-terminal" evidence="6">
    <location>
        <begin position="386"/>
        <end position="440"/>
    </location>
</feature>